<sequence length="79" mass="9413">MTFSHLHLPVRKDRFCNAKPQFRARIHAGQSRCFSKLAVLCSSEAVDCLEEPIRRHDREESLRFSAFYYNIQEHENQIF</sequence>
<keyword evidence="2" id="KW-1185">Reference proteome</keyword>
<dbReference type="EMBL" id="JARBHB010000004">
    <property type="protein sequence ID" value="KAJ8885764.1"/>
    <property type="molecule type" value="Genomic_DNA"/>
</dbReference>
<protein>
    <submittedName>
        <fullName evidence="1">Uncharacterized protein</fullName>
    </submittedName>
</protein>
<organism evidence="1 2">
    <name type="scientific">Dryococelus australis</name>
    <dbReference type="NCBI Taxonomy" id="614101"/>
    <lineage>
        <taxon>Eukaryota</taxon>
        <taxon>Metazoa</taxon>
        <taxon>Ecdysozoa</taxon>
        <taxon>Arthropoda</taxon>
        <taxon>Hexapoda</taxon>
        <taxon>Insecta</taxon>
        <taxon>Pterygota</taxon>
        <taxon>Neoptera</taxon>
        <taxon>Polyneoptera</taxon>
        <taxon>Phasmatodea</taxon>
        <taxon>Verophasmatodea</taxon>
        <taxon>Anareolatae</taxon>
        <taxon>Phasmatidae</taxon>
        <taxon>Eurycanthinae</taxon>
        <taxon>Dryococelus</taxon>
    </lineage>
</organism>
<reference evidence="1 2" key="1">
    <citation type="submission" date="2023-02" db="EMBL/GenBank/DDBJ databases">
        <title>LHISI_Scaffold_Assembly.</title>
        <authorList>
            <person name="Stuart O.P."/>
            <person name="Cleave R."/>
            <person name="Magrath M.J.L."/>
            <person name="Mikheyev A.S."/>
        </authorList>
    </citation>
    <scope>NUCLEOTIDE SEQUENCE [LARGE SCALE GENOMIC DNA]</scope>
    <source>
        <strain evidence="1">Daus_M_001</strain>
        <tissue evidence="1">Leg muscle</tissue>
    </source>
</reference>
<comment type="caution">
    <text evidence="1">The sequence shown here is derived from an EMBL/GenBank/DDBJ whole genome shotgun (WGS) entry which is preliminary data.</text>
</comment>
<name>A0ABQ9HN03_9NEOP</name>
<accession>A0ABQ9HN03</accession>
<evidence type="ECO:0000313" key="2">
    <source>
        <dbReference type="Proteomes" id="UP001159363"/>
    </source>
</evidence>
<evidence type="ECO:0000313" key="1">
    <source>
        <dbReference type="EMBL" id="KAJ8885764.1"/>
    </source>
</evidence>
<proteinExistence type="predicted"/>
<dbReference type="Proteomes" id="UP001159363">
    <property type="component" value="Chromosome X"/>
</dbReference>
<gene>
    <name evidence="1" type="ORF">PR048_011964</name>
</gene>